<keyword evidence="5 7" id="KW-0472">Membrane</keyword>
<feature type="domain" description="ABC3 transporter permease C-terminal" evidence="8">
    <location>
        <begin position="684"/>
        <end position="797"/>
    </location>
</feature>
<feature type="domain" description="MacB-like periplasmic core" evidence="9">
    <location>
        <begin position="31"/>
        <end position="239"/>
    </location>
</feature>
<evidence type="ECO:0000256" key="6">
    <source>
        <dbReference type="ARBA" id="ARBA00038076"/>
    </source>
</evidence>
<comment type="subcellular location">
    <subcellularLocation>
        <location evidence="1">Cell membrane</location>
        <topology evidence="1">Multi-pass membrane protein</topology>
    </subcellularLocation>
</comment>
<keyword evidence="2" id="KW-1003">Cell membrane</keyword>
<dbReference type="AlphaFoldDB" id="A0A511HER0"/>
<name>A0A511HER0_9BACT</name>
<dbReference type="PANTHER" id="PTHR30572">
    <property type="entry name" value="MEMBRANE COMPONENT OF TRANSPORTER-RELATED"/>
    <property type="match status" value="1"/>
</dbReference>
<dbReference type="InterPro" id="IPR003838">
    <property type="entry name" value="ABC3_permease_C"/>
</dbReference>
<dbReference type="PANTHER" id="PTHR30572:SF4">
    <property type="entry name" value="ABC TRANSPORTER PERMEASE YTRF"/>
    <property type="match status" value="1"/>
</dbReference>
<dbReference type="InterPro" id="IPR017800">
    <property type="entry name" value="ADOP"/>
</dbReference>
<evidence type="ECO:0000256" key="4">
    <source>
        <dbReference type="ARBA" id="ARBA00022989"/>
    </source>
</evidence>
<dbReference type="Pfam" id="PF02687">
    <property type="entry name" value="FtsX"/>
    <property type="match status" value="2"/>
</dbReference>
<sequence>MAAAMDSLRQDLRYAIRTLTRTPGFTLAAGLTLALVIGANAVLFSAIHAMLLRPLPFPSPDSLVRVWCEQDSVTHASVSPPELLGWREHSKGFSQLAGFGRTSLNWTGTSEPERVRAVRITPNFFSVVGVRPAHGRDFREEDAPAGGDTSAVLVSHGFWQRALGGGADVVGQTLVLNGRSHSVVGVLPEDFSFPEFSEETDVWVPEWQDPQQHGNHYQSVLGRLAPGTTLEAARADLERVAEIIGEPEPGQSRHTVRLKGWQDHLTANSRDTLWMLWAAVGFVLLIACANVANLMLVRTMSRQRDGAIRAALGASQGRRLQQSLVESVLLSLFGGVLGVLLMLWGLELVRTLLPASMLRVAPLELNGTVLGFSALLSVGTGLLFGMAPAMHASGMNVLPLLRQSGSAVGARAGHPLRSALVMVQLALALVLMVGTGLIVRSLQNVQAVDPGFDAEGVVAARLTLAPDTYAEDTRKRAFFDGIAERLMARPGVEAVGFINDAPLGGSGSGGDFFLEGGSASPSERYYTEYRVASPGYFSAMRIGVRQGRDFGPQDTEKSAPIIIVNEAFVRKFLGGGEALGRRVRLGWSEEQPFREIVGVVEDVRHETLTEPAKPESYVPFAQYPLRAMTMLVRTHGPSAAALAALREEVKAVDGEQPIYDLLPFTERVEKMLLRPRATTRLLAAFAVLAVLLAGVGVYGVLAYSVSQRTRELGIRMALGAHPQQVLGLVLGQGLRLTAAGVGVGLIAAFGCTRLMAATLYGVEPFAPDIFLGVAVALSVISLVACWLPALRASRVPPSVSLRAE</sequence>
<dbReference type="NCBIfam" id="TIGR03434">
    <property type="entry name" value="ADOP"/>
    <property type="match status" value="1"/>
</dbReference>
<reference evidence="10 11" key="1">
    <citation type="submission" date="2019-07" db="EMBL/GenBank/DDBJ databases">
        <title>Whole genome shotgun sequence of Myxococcus virescens NBRC 100334.</title>
        <authorList>
            <person name="Hosoyama A."/>
            <person name="Uohara A."/>
            <person name="Ohji S."/>
            <person name="Ichikawa N."/>
        </authorList>
    </citation>
    <scope>NUCLEOTIDE SEQUENCE [LARGE SCALE GENOMIC DNA]</scope>
    <source>
        <strain evidence="10 11">NBRC 100334</strain>
    </source>
</reference>
<evidence type="ECO:0000256" key="7">
    <source>
        <dbReference type="SAM" id="Phobius"/>
    </source>
</evidence>
<feature type="transmembrane region" description="Helical" evidence="7">
    <location>
        <begin position="419"/>
        <end position="439"/>
    </location>
</feature>
<proteinExistence type="inferred from homology"/>
<evidence type="ECO:0000259" key="9">
    <source>
        <dbReference type="Pfam" id="PF12704"/>
    </source>
</evidence>
<evidence type="ECO:0000256" key="5">
    <source>
        <dbReference type="ARBA" id="ARBA00023136"/>
    </source>
</evidence>
<evidence type="ECO:0000256" key="1">
    <source>
        <dbReference type="ARBA" id="ARBA00004651"/>
    </source>
</evidence>
<feature type="transmembrane region" description="Helical" evidence="7">
    <location>
        <begin position="681"/>
        <end position="705"/>
    </location>
</feature>
<evidence type="ECO:0000259" key="8">
    <source>
        <dbReference type="Pfam" id="PF02687"/>
    </source>
</evidence>
<feature type="transmembrane region" description="Helical" evidence="7">
    <location>
        <begin position="369"/>
        <end position="398"/>
    </location>
</feature>
<comment type="caution">
    <text evidence="10">The sequence shown here is derived from an EMBL/GenBank/DDBJ whole genome shotgun (WGS) entry which is preliminary data.</text>
</comment>
<evidence type="ECO:0000313" key="11">
    <source>
        <dbReference type="Proteomes" id="UP000321224"/>
    </source>
</evidence>
<evidence type="ECO:0000313" key="10">
    <source>
        <dbReference type="EMBL" id="GEL71139.1"/>
    </source>
</evidence>
<dbReference type="GO" id="GO:0022857">
    <property type="term" value="F:transmembrane transporter activity"/>
    <property type="evidence" value="ECO:0007669"/>
    <property type="project" value="TreeGrafter"/>
</dbReference>
<feature type="domain" description="MacB-like periplasmic core" evidence="9">
    <location>
        <begin position="418"/>
        <end position="649"/>
    </location>
</feature>
<dbReference type="InterPro" id="IPR050250">
    <property type="entry name" value="Macrolide_Exporter_MacB"/>
</dbReference>
<accession>A0A511HER0</accession>
<dbReference type="EMBL" id="BJVY01000014">
    <property type="protein sequence ID" value="GEL71139.1"/>
    <property type="molecule type" value="Genomic_DNA"/>
</dbReference>
<protein>
    <recommendedName>
        <fullName evidence="12">Permease</fullName>
    </recommendedName>
</protein>
<gene>
    <name evidence="10" type="ORF">MVI01_29230</name>
</gene>
<keyword evidence="3 7" id="KW-0812">Transmembrane</keyword>
<feature type="transmembrane region" description="Helical" evidence="7">
    <location>
        <begin position="274"/>
        <end position="296"/>
    </location>
</feature>
<dbReference type="Pfam" id="PF12704">
    <property type="entry name" value="MacB_PCD"/>
    <property type="match status" value="2"/>
</dbReference>
<feature type="transmembrane region" description="Helical" evidence="7">
    <location>
        <begin position="25"/>
        <end position="51"/>
    </location>
</feature>
<feature type="transmembrane region" description="Helical" evidence="7">
    <location>
        <begin position="725"/>
        <end position="749"/>
    </location>
</feature>
<feature type="domain" description="ABC3 transporter permease C-terminal" evidence="8">
    <location>
        <begin position="278"/>
        <end position="396"/>
    </location>
</feature>
<keyword evidence="4 7" id="KW-1133">Transmembrane helix</keyword>
<evidence type="ECO:0008006" key="12">
    <source>
        <dbReference type="Google" id="ProtNLM"/>
    </source>
</evidence>
<feature type="transmembrane region" description="Helical" evidence="7">
    <location>
        <begin position="769"/>
        <end position="790"/>
    </location>
</feature>
<comment type="similarity">
    <text evidence="6">Belongs to the ABC-4 integral membrane protein family.</text>
</comment>
<feature type="transmembrane region" description="Helical" evidence="7">
    <location>
        <begin position="328"/>
        <end position="349"/>
    </location>
</feature>
<dbReference type="GO" id="GO:0005886">
    <property type="term" value="C:plasma membrane"/>
    <property type="evidence" value="ECO:0007669"/>
    <property type="project" value="UniProtKB-SubCell"/>
</dbReference>
<evidence type="ECO:0000256" key="2">
    <source>
        <dbReference type="ARBA" id="ARBA00022475"/>
    </source>
</evidence>
<organism evidence="10 11">
    <name type="scientific">Myxococcus virescens</name>
    <dbReference type="NCBI Taxonomy" id="83456"/>
    <lineage>
        <taxon>Bacteria</taxon>
        <taxon>Pseudomonadati</taxon>
        <taxon>Myxococcota</taxon>
        <taxon>Myxococcia</taxon>
        <taxon>Myxococcales</taxon>
        <taxon>Cystobacterineae</taxon>
        <taxon>Myxococcaceae</taxon>
        <taxon>Myxococcus</taxon>
    </lineage>
</organism>
<dbReference type="Proteomes" id="UP000321224">
    <property type="component" value="Unassembled WGS sequence"/>
</dbReference>
<dbReference type="InterPro" id="IPR025857">
    <property type="entry name" value="MacB_PCD"/>
</dbReference>
<evidence type="ECO:0000256" key="3">
    <source>
        <dbReference type="ARBA" id="ARBA00022692"/>
    </source>
</evidence>